<feature type="domain" description="Peptidase M28" evidence="1">
    <location>
        <begin position="6"/>
        <end position="41"/>
    </location>
</feature>
<dbReference type="EMBL" id="SIJK02000019">
    <property type="protein sequence ID" value="MBP1466452.1"/>
    <property type="molecule type" value="Genomic_DNA"/>
</dbReference>
<comment type="caution">
    <text evidence="2">The sequence shown here is derived from an EMBL/GenBank/DDBJ whole genome shotgun (WGS) entry which is preliminary data.</text>
</comment>
<proteinExistence type="predicted"/>
<evidence type="ECO:0000313" key="2">
    <source>
        <dbReference type="EMBL" id="MBP1466452.1"/>
    </source>
</evidence>
<dbReference type="SUPFAM" id="SSF53187">
    <property type="entry name" value="Zn-dependent exopeptidases"/>
    <property type="match status" value="1"/>
</dbReference>
<evidence type="ECO:0000313" key="3">
    <source>
        <dbReference type="Proteomes" id="UP001193081"/>
    </source>
</evidence>
<dbReference type="Pfam" id="PF04389">
    <property type="entry name" value="Peptidase_M28"/>
    <property type="match status" value="1"/>
</dbReference>
<evidence type="ECO:0000259" key="1">
    <source>
        <dbReference type="Pfam" id="PF04389"/>
    </source>
</evidence>
<accession>A0ABS4DAJ0</accession>
<keyword evidence="3" id="KW-1185">Reference proteome</keyword>
<dbReference type="Proteomes" id="UP001193081">
    <property type="component" value="Unassembled WGS sequence"/>
</dbReference>
<organism evidence="2 3">
    <name type="scientific">Candidatus Chloroploca mongolica</name>
    <dbReference type="NCBI Taxonomy" id="2528176"/>
    <lineage>
        <taxon>Bacteria</taxon>
        <taxon>Bacillati</taxon>
        <taxon>Chloroflexota</taxon>
        <taxon>Chloroflexia</taxon>
        <taxon>Chloroflexales</taxon>
        <taxon>Chloroflexineae</taxon>
        <taxon>Oscillochloridaceae</taxon>
        <taxon>Candidatus Chloroploca</taxon>
    </lineage>
</organism>
<dbReference type="InterPro" id="IPR007484">
    <property type="entry name" value="Peptidase_M28"/>
</dbReference>
<dbReference type="Gene3D" id="3.40.630.10">
    <property type="entry name" value="Zn peptidases"/>
    <property type="match status" value="1"/>
</dbReference>
<reference evidence="2 3" key="1">
    <citation type="submission" date="2021-03" db="EMBL/GenBank/DDBJ databases">
        <authorList>
            <person name="Grouzdev D.S."/>
        </authorList>
    </citation>
    <scope>NUCLEOTIDE SEQUENCE [LARGE SCALE GENOMIC DNA]</scope>
    <source>
        <strain evidence="2 3">M50-1</strain>
    </source>
</reference>
<sequence>MIFGSVVCAHFDTKINTPGASDNGGGAAALLALAERLSKWEAGVDSERAMTDCVCQA</sequence>
<protein>
    <submittedName>
        <fullName evidence="2">M28 family peptidase</fullName>
    </submittedName>
</protein>
<name>A0ABS4DAJ0_9CHLR</name>
<gene>
    <name evidence="2" type="ORF">EYB53_012125</name>
</gene>